<dbReference type="GO" id="GO:0004497">
    <property type="term" value="F:monooxygenase activity"/>
    <property type="evidence" value="ECO:0007669"/>
    <property type="project" value="UniProtKB-KW"/>
</dbReference>
<accession>A0A8H4Q3C0</accession>
<evidence type="ECO:0000256" key="8">
    <source>
        <dbReference type="RuleBase" id="RU000461"/>
    </source>
</evidence>
<dbReference type="PANTHER" id="PTHR24305:SF96">
    <property type="entry name" value="CYTOCHROME P450 MONOOXYGENASE STCB-RELATED"/>
    <property type="match status" value="1"/>
</dbReference>
<dbReference type="GO" id="GO:0016705">
    <property type="term" value="F:oxidoreductase activity, acting on paired donors, with incorporation or reduction of molecular oxygen"/>
    <property type="evidence" value="ECO:0007669"/>
    <property type="project" value="InterPro"/>
</dbReference>
<organism evidence="9 10">
    <name type="scientific">Ophiocordyceps camponoti-floridani</name>
    <dbReference type="NCBI Taxonomy" id="2030778"/>
    <lineage>
        <taxon>Eukaryota</taxon>
        <taxon>Fungi</taxon>
        <taxon>Dikarya</taxon>
        <taxon>Ascomycota</taxon>
        <taxon>Pezizomycotina</taxon>
        <taxon>Sordariomycetes</taxon>
        <taxon>Hypocreomycetidae</taxon>
        <taxon>Hypocreales</taxon>
        <taxon>Ophiocordycipitaceae</taxon>
        <taxon>Ophiocordyceps</taxon>
    </lineage>
</organism>
<dbReference type="InterPro" id="IPR017972">
    <property type="entry name" value="Cyt_P450_CS"/>
</dbReference>
<dbReference type="InterPro" id="IPR002401">
    <property type="entry name" value="Cyt_P450_E_grp-I"/>
</dbReference>
<dbReference type="PRINTS" id="PR00463">
    <property type="entry name" value="EP450I"/>
</dbReference>
<reference evidence="9 10" key="1">
    <citation type="journal article" date="2020" name="G3 (Bethesda)">
        <title>Genetic Underpinnings of Host Manipulation by Ophiocordyceps as Revealed by Comparative Transcriptomics.</title>
        <authorList>
            <person name="Will I."/>
            <person name="Das B."/>
            <person name="Trinh T."/>
            <person name="Brachmann A."/>
            <person name="Ohm R.A."/>
            <person name="de Bekker C."/>
        </authorList>
    </citation>
    <scope>NUCLEOTIDE SEQUENCE [LARGE SCALE GENOMIC DNA]</scope>
    <source>
        <strain evidence="9 10">EC05</strain>
    </source>
</reference>
<gene>
    <name evidence="9" type="ORF">GQ602_005428</name>
</gene>
<evidence type="ECO:0000313" key="10">
    <source>
        <dbReference type="Proteomes" id="UP000562929"/>
    </source>
</evidence>
<dbReference type="PRINTS" id="PR00385">
    <property type="entry name" value="P450"/>
</dbReference>
<evidence type="ECO:0000256" key="5">
    <source>
        <dbReference type="ARBA" id="ARBA00023002"/>
    </source>
</evidence>
<dbReference type="PANTHER" id="PTHR24305">
    <property type="entry name" value="CYTOCHROME P450"/>
    <property type="match status" value="1"/>
</dbReference>
<dbReference type="OrthoDB" id="2099276at2759"/>
<feature type="binding site" description="axial binding residue" evidence="7">
    <location>
        <position position="409"/>
    </location>
    <ligand>
        <name>heme</name>
        <dbReference type="ChEBI" id="CHEBI:30413"/>
    </ligand>
    <ligandPart>
        <name>Fe</name>
        <dbReference type="ChEBI" id="CHEBI:18248"/>
    </ligandPart>
</feature>
<comment type="caution">
    <text evidence="9">The sequence shown here is derived from an EMBL/GenBank/DDBJ whole genome shotgun (WGS) entry which is preliminary data.</text>
</comment>
<evidence type="ECO:0000256" key="6">
    <source>
        <dbReference type="ARBA" id="ARBA00023004"/>
    </source>
</evidence>
<dbReference type="InterPro" id="IPR001128">
    <property type="entry name" value="Cyt_P450"/>
</dbReference>
<name>A0A8H4Q3C0_9HYPO</name>
<dbReference type="SUPFAM" id="SSF48264">
    <property type="entry name" value="Cytochrome P450"/>
    <property type="match status" value="1"/>
</dbReference>
<keyword evidence="3 7" id="KW-0349">Heme</keyword>
<protein>
    <submittedName>
        <fullName evidence="9">Cytochrome P450</fullName>
    </submittedName>
</protein>
<proteinExistence type="inferred from homology"/>
<evidence type="ECO:0000256" key="2">
    <source>
        <dbReference type="ARBA" id="ARBA00010617"/>
    </source>
</evidence>
<dbReference type="Pfam" id="PF00067">
    <property type="entry name" value="p450"/>
    <property type="match status" value="2"/>
</dbReference>
<dbReference type="PROSITE" id="PS00086">
    <property type="entry name" value="CYTOCHROME_P450"/>
    <property type="match status" value="1"/>
</dbReference>
<dbReference type="InterPro" id="IPR036396">
    <property type="entry name" value="Cyt_P450_sf"/>
</dbReference>
<dbReference type="InterPro" id="IPR050121">
    <property type="entry name" value="Cytochrome_P450_monoxygenase"/>
</dbReference>
<evidence type="ECO:0000313" key="9">
    <source>
        <dbReference type="EMBL" id="KAF4584055.1"/>
    </source>
</evidence>
<dbReference type="GO" id="GO:0020037">
    <property type="term" value="F:heme binding"/>
    <property type="evidence" value="ECO:0007669"/>
    <property type="project" value="InterPro"/>
</dbReference>
<dbReference type="Proteomes" id="UP000562929">
    <property type="component" value="Unassembled WGS sequence"/>
</dbReference>
<dbReference type="GO" id="GO:0005506">
    <property type="term" value="F:iron ion binding"/>
    <property type="evidence" value="ECO:0007669"/>
    <property type="project" value="InterPro"/>
</dbReference>
<comment type="similarity">
    <text evidence="2 8">Belongs to the cytochrome P450 family.</text>
</comment>
<evidence type="ECO:0000256" key="1">
    <source>
        <dbReference type="ARBA" id="ARBA00001971"/>
    </source>
</evidence>
<keyword evidence="4 7" id="KW-0479">Metal-binding</keyword>
<keyword evidence="8" id="KW-0503">Monooxygenase</keyword>
<comment type="cofactor">
    <cofactor evidence="1 7">
        <name>heme</name>
        <dbReference type="ChEBI" id="CHEBI:30413"/>
    </cofactor>
</comment>
<evidence type="ECO:0000256" key="4">
    <source>
        <dbReference type="ARBA" id="ARBA00022723"/>
    </source>
</evidence>
<dbReference type="Gene3D" id="1.10.630.10">
    <property type="entry name" value="Cytochrome P450"/>
    <property type="match status" value="1"/>
</dbReference>
<dbReference type="AlphaFoldDB" id="A0A8H4Q3C0"/>
<sequence>MNLISLAPLVGAASLLVAVIYKTWYAVFGPMAKLPGPWYSKWTDAVSTFYSLRGSRCQYVHSLHERYGPTVRVGPNHVSTADLESVKSIYNTRETFIKSDWYKYFVLDGHQNVFTAVGTDEHRRRRKLLAGPMSDGSLRVHHERVEKNVRVAIDGMRNEMVSRGATDVLKWFTCLAADVIAELTFGQPLGMLERGRQHEFLKYLENALHMDAWEAYESGLAQTKIATKCLARYNELVDSGSKPDTLFRNLYEAAEANEMTTQYICDEAALYFLAGSDTMAYTLSYLVWAVSREPHVRAALLSELRTLPAEGWGEERLRQLPYLDRVIQEALRLYGAAQTSLPRVVPMGGAEVGGCWLAEGTEVSTQAYTMHHDPAIFPDPNRFDPDRWEQPTKEMRDAFMPFGRGARICVGQHLASAELRLMTAHFFLAFPDARMSSLEGMSDHDMDCQNYVLMSPRGNRCLMEAPSVSAKTTA</sequence>
<keyword evidence="6 7" id="KW-0408">Iron</keyword>
<evidence type="ECO:0000256" key="3">
    <source>
        <dbReference type="ARBA" id="ARBA00022617"/>
    </source>
</evidence>
<keyword evidence="10" id="KW-1185">Reference proteome</keyword>
<evidence type="ECO:0000256" key="7">
    <source>
        <dbReference type="PIRSR" id="PIRSR602401-1"/>
    </source>
</evidence>
<keyword evidence="5 8" id="KW-0560">Oxidoreductase</keyword>
<dbReference type="EMBL" id="JAACLJ010000006">
    <property type="protein sequence ID" value="KAF4584055.1"/>
    <property type="molecule type" value="Genomic_DNA"/>
</dbReference>